<name>A0A1D8ITB2_9GAMM</name>
<sequence length="76" mass="8937">MSRLLFLLALAAVAYYFYRSFVKRLPKQPTRPPMRKLDTVRCERCGVHLPADEAVAYHDRHYCSVEHLEDDRSGNR</sequence>
<dbReference type="KEGG" id="aprs:BI364_14380"/>
<gene>
    <name evidence="1" type="ORF">BI364_14380</name>
</gene>
<reference evidence="2" key="1">
    <citation type="submission" date="2016-09" db="EMBL/GenBank/DDBJ databases">
        <title>Acidihalobacter prosperus F5.</title>
        <authorList>
            <person name="Khaleque H.N."/>
            <person name="Ramsay J.P."/>
            <person name="Kaksonen A.H."/>
            <person name="Boxall N.J."/>
            <person name="Watkin E.L.J."/>
        </authorList>
    </citation>
    <scope>NUCLEOTIDE SEQUENCE [LARGE SCALE GENOMIC DNA]</scope>
    <source>
        <strain evidence="2">F5</strain>
    </source>
</reference>
<protein>
    <submittedName>
        <fullName evidence="1">Uncharacterized protein</fullName>
    </submittedName>
</protein>
<keyword evidence="2" id="KW-1185">Reference proteome</keyword>
<dbReference type="EMBL" id="CP017415">
    <property type="protein sequence ID" value="AOU99762.1"/>
    <property type="molecule type" value="Genomic_DNA"/>
</dbReference>
<proteinExistence type="predicted"/>
<dbReference type="InterPro" id="IPR049708">
    <property type="entry name" value="PP0621-like"/>
</dbReference>
<dbReference type="RefSeq" id="WP_070080101.1">
    <property type="nucleotide sequence ID" value="NZ_CP017415.1"/>
</dbReference>
<dbReference type="Proteomes" id="UP000095401">
    <property type="component" value="Chromosome"/>
</dbReference>
<evidence type="ECO:0000313" key="1">
    <source>
        <dbReference type="EMBL" id="AOU99762.1"/>
    </source>
</evidence>
<organism evidence="1 2">
    <name type="scientific">Acidihalobacter yilgarnensis</name>
    <dbReference type="NCBI Taxonomy" id="2819280"/>
    <lineage>
        <taxon>Bacteria</taxon>
        <taxon>Pseudomonadati</taxon>
        <taxon>Pseudomonadota</taxon>
        <taxon>Gammaproteobacteria</taxon>
        <taxon>Chromatiales</taxon>
        <taxon>Ectothiorhodospiraceae</taxon>
        <taxon>Acidihalobacter</taxon>
    </lineage>
</organism>
<accession>A0A1D8ITB2</accession>
<dbReference type="AlphaFoldDB" id="A0A1D8ITB2"/>
<evidence type="ECO:0000313" key="2">
    <source>
        <dbReference type="Proteomes" id="UP000095401"/>
    </source>
</evidence>
<dbReference type="NCBIfam" id="NF041023">
    <property type="entry name" value="PP0621_fam"/>
    <property type="match status" value="1"/>
</dbReference>